<dbReference type="STRING" id="1841610.A6X21_19875"/>
<comment type="caution">
    <text evidence="2">The sequence shown here is derived from an EMBL/GenBank/DDBJ whole genome shotgun (WGS) entry which is preliminary data.</text>
</comment>
<dbReference type="OrthoDB" id="213104at2"/>
<dbReference type="AlphaFoldDB" id="A0A1C3EHA2"/>
<evidence type="ECO:0000313" key="3">
    <source>
        <dbReference type="Proteomes" id="UP000094828"/>
    </source>
</evidence>
<evidence type="ECO:0000313" key="2">
    <source>
        <dbReference type="EMBL" id="ODA32617.1"/>
    </source>
</evidence>
<feature type="transmembrane region" description="Helical" evidence="1">
    <location>
        <begin position="57"/>
        <end position="77"/>
    </location>
</feature>
<dbReference type="RefSeq" id="WP_068847130.1">
    <property type="nucleotide sequence ID" value="NZ_LYDR01000063.1"/>
</dbReference>
<evidence type="ECO:0000256" key="1">
    <source>
        <dbReference type="SAM" id="Phobius"/>
    </source>
</evidence>
<keyword evidence="1" id="KW-1133">Transmembrane helix</keyword>
<sequence length="171" mass="18295">MSNSSSTKSGATQVTTLDAALKNLQIITLALIMGPVVFAVVITVIRELKFDGDLLGNPLTLIAAVMGCSAIVLSFVLPEQILKGALKKAETIDEAWMAQNFLTSGIIRLAVVEGAGMLNLVAWLIGGSIISPIVAALTIFTMLIHFPTQSKVQRFRKNCQESMAYRGISTE</sequence>
<protein>
    <submittedName>
        <fullName evidence="2">Uncharacterized protein</fullName>
    </submittedName>
</protein>
<proteinExistence type="predicted"/>
<dbReference type="EMBL" id="LYDR01000063">
    <property type="protein sequence ID" value="ODA32617.1"/>
    <property type="molecule type" value="Genomic_DNA"/>
</dbReference>
<keyword evidence="3" id="KW-1185">Reference proteome</keyword>
<keyword evidence="1" id="KW-0812">Transmembrane</keyword>
<dbReference type="Proteomes" id="UP000094828">
    <property type="component" value="Unassembled WGS sequence"/>
</dbReference>
<reference evidence="2 3" key="1">
    <citation type="submission" date="2016-05" db="EMBL/GenBank/DDBJ databases">
        <title>Genomic and physiological characterization of Planctopirus sp. isolated from fresh water lake.</title>
        <authorList>
            <person name="Subhash Y."/>
            <person name="Ramana C."/>
        </authorList>
    </citation>
    <scope>NUCLEOTIDE SEQUENCE [LARGE SCALE GENOMIC DNA]</scope>
    <source>
        <strain evidence="2 3">JC280</strain>
    </source>
</reference>
<accession>A0A1C3EHA2</accession>
<feature type="transmembrane region" description="Helical" evidence="1">
    <location>
        <begin position="120"/>
        <end position="146"/>
    </location>
</feature>
<keyword evidence="1" id="KW-0472">Membrane</keyword>
<name>A0A1C3EHA2_9PLAN</name>
<organism evidence="2 3">
    <name type="scientific">Planctopirus hydrillae</name>
    <dbReference type="NCBI Taxonomy" id="1841610"/>
    <lineage>
        <taxon>Bacteria</taxon>
        <taxon>Pseudomonadati</taxon>
        <taxon>Planctomycetota</taxon>
        <taxon>Planctomycetia</taxon>
        <taxon>Planctomycetales</taxon>
        <taxon>Planctomycetaceae</taxon>
        <taxon>Planctopirus</taxon>
    </lineage>
</organism>
<feature type="transmembrane region" description="Helical" evidence="1">
    <location>
        <begin position="24"/>
        <end position="45"/>
    </location>
</feature>
<gene>
    <name evidence="2" type="ORF">A6X21_19875</name>
</gene>